<dbReference type="InterPro" id="IPR011004">
    <property type="entry name" value="Trimer_LpxA-like_sf"/>
</dbReference>
<dbReference type="PROSITE" id="PS00101">
    <property type="entry name" value="HEXAPEP_TRANSFERASES"/>
    <property type="match status" value="1"/>
</dbReference>
<dbReference type="EC" id="2.3.1.117" evidence="9"/>
<keyword evidence="7 9" id="KW-0457">Lysine biosynthesis</keyword>
<keyword evidence="5 9" id="KW-0677">Repeat</keyword>
<dbReference type="PANTHER" id="PTHR19136:SF52">
    <property type="entry name" value="2,3,4,5-TETRAHYDROPYRIDINE-2,6-DICARBOXYLATE N-SUCCINYLTRANSFERASE"/>
    <property type="match status" value="1"/>
</dbReference>
<dbReference type="InterPro" id="IPR005664">
    <property type="entry name" value="DapD_Trfase_Hexpep_rpt_fam"/>
</dbReference>
<evidence type="ECO:0000313" key="12">
    <source>
        <dbReference type="Proteomes" id="UP001321492"/>
    </source>
</evidence>
<comment type="subunit">
    <text evidence="9">Homotrimer.</text>
</comment>
<evidence type="ECO:0000256" key="6">
    <source>
        <dbReference type="ARBA" id="ARBA00022915"/>
    </source>
</evidence>
<comment type="subcellular location">
    <subcellularLocation>
        <location evidence="9">Cytoplasm</location>
    </subcellularLocation>
</comment>
<dbReference type="Gene3D" id="1.10.166.10">
    <property type="entry name" value="Tetrahydrodipicolinate-N-succinyltransferase, N-terminal domain"/>
    <property type="match status" value="1"/>
</dbReference>
<dbReference type="InterPro" id="IPR001451">
    <property type="entry name" value="Hexapep"/>
</dbReference>
<evidence type="ECO:0000256" key="1">
    <source>
        <dbReference type="ARBA" id="ARBA00007274"/>
    </source>
</evidence>
<dbReference type="RefSeq" id="WP_283739661.1">
    <property type="nucleotide sequence ID" value="NZ_JASJEV010000002.1"/>
</dbReference>
<keyword evidence="12" id="KW-1185">Reference proteome</keyword>
<evidence type="ECO:0000256" key="8">
    <source>
        <dbReference type="ARBA" id="ARBA00023315"/>
    </source>
</evidence>
<dbReference type="Proteomes" id="UP001321492">
    <property type="component" value="Unassembled WGS sequence"/>
</dbReference>
<protein>
    <recommendedName>
        <fullName evidence="9">2,3,4,5-tetrahydropyridine-2,6-dicarboxylate N-succinyltransferase</fullName>
        <ecNumber evidence="9">2.3.1.117</ecNumber>
    </recommendedName>
    <alternativeName>
        <fullName evidence="9">Tetrahydrodipicolinate N-succinyltransferase</fullName>
        <shortName evidence="9">THDP succinyltransferase</shortName>
        <shortName evidence="9">THP succinyltransferase</shortName>
        <shortName evidence="9">Tetrahydropicolinate succinylase</shortName>
    </alternativeName>
</protein>
<dbReference type="Pfam" id="PF14602">
    <property type="entry name" value="Hexapep_2"/>
    <property type="match status" value="1"/>
</dbReference>
<evidence type="ECO:0000256" key="9">
    <source>
        <dbReference type="HAMAP-Rule" id="MF_00811"/>
    </source>
</evidence>
<dbReference type="InterPro" id="IPR023180">
    <property type="entry name" value="THP_succinylTrfase_dom1"/>
</dbReference>
<feature type="domain" description="Tetrahydrodipicolinate-N-succinyltransferase chain A" evidence="10">
    <location>
        <begin position="6"/>
        <end position="70"/>
    </location>
</feature>
<keyword evidence="4 9" id="KW-0808">Transferase</keyword>
<evidence type="ECO:0000256" key="5">
    <source>
        <dbReference type="ARBA" id="ARBA00022737"/>
    </source>
</evidence>
<evidence type="ECO:0000313" key="11">
    <source>
        <dbReference type="EMBL" id="MDJ1157684.1"/>
    </source>
</evidence>
<keyword evidence="3 9" id="KW-0028">Amino-acid biosynthesis</keyword>
<accession>A0ABT7AE82</accession>
<dbReference type="GO" id="GO:0008666">
    <property type="term" value="F:2,3,4,5-tetrahydropyridine-2,6-dicarboxylate N-succinyltransferase activity"/>
    <property type="evidence" value="ECO:0007669"/>
    <property type="project" value="UniProtKB-EC"/>
</dbReference>
<evidence type="ECO:0000256" key="7">
    <source>
        <dbReference type="ARBA" id="ARBA00023154"/>
    </source>
</evidence>
<keyword evidence="6 9" id="KW-0220">Diaminopimelate biosynthesis</keyword>
<name>A0ABT7AE82_9HYPH</name>
<evidence type="ECO:0000259" key="10">
    <source>
        <dbReference type="Pfam" id="PF14805"/>
    </source>
</evidence>
<comment type="caution">
    <text evidence="11">The sequence shown here is derived from an EMBL/GenBank/DDBJ whole genome shotgun (WGS) entry which is preliminary data.</text>
</comment>
<feature type="binding site" evidence="9">
    <location>
        <position position="107"/>
    </location>
    <ligand>
        <name>substrate</name>
    </ligand>
</feature>
<gene>
    <name evidence="9 11" type="primary">dapD</name>
    <name evidence="11" type="ORF">QNA08_05495</name>
</gene>
<dbReference type="InterPro" id="IPR037133">
    <property type="entry name" value="THP_succinylTrfase_N_sf"/>
</dbReference>
<dbReference type="SUPFAM" id="SSF51161">
    <property type="entry name" value="Trimeric LpxA-like enzymes"/>
    <property type="match status" value="1"/>
</dbReference>
<organism evidence="11 12">
    <name type="scientific">Chelatococcus albus</name>
    <dbReference type="NCBI Taxonomy" id="3047466"/>
    <lineage>
        <taxon>Bacteria</taxon>
        <taxon>Pseudomonadati</taxon>
        <taxon>Pseudomonadota</taxon>
        <taxon>Alphaproteobacteria</taxon>
        <taxon>Hyphomicrobiales</taxon>
        <taxon>Chelatococcaceae</taxon>
        <taxon>Chelatococcus</taxon>
    </lineage>
</organism>
<dbReference type="PANTHER" id="PTHR19136">
    <property type="entry name" value="MOLYBDENUM COFACTOR GUANYLYLTRANSFERASE"/>
    <property type="match status" value="1"/>
</dbReference>
<dbReference type="EMBL" id="JASJEV010000002">
    <property type="protein sequence ID" value="MDJ1157684.1"/>
    <property type="molecule type" value="Genomic_DNA"/>
</dbReference>
<sequence>MSLTDLAATVDDAWEKRTEISPATKGAVREAVDEALALLDSGRARVAEKADGEWRVNQWLKKAVLLSFRLNDMGVIAGGPGRAVWWDKVPSKFDGWGEGEFKAAGFRAVPNCTVRRGAYVAPGVVLMPSFVNLGAYVDEGTMVDTWATVGSCAQIGKNVHLSGGVGIGGVLEPLQANPVVIEDNCFIGARSEVVEGVIVGEGSVLSMGVFISASTKIVDRETGEVHVGRVPPYSVVVPGNLPGKPLRDGTPGPSLYCAVIVKRVDAQTRAKTSINDLLRD</sequence>
<keyword evidence="8 9" id="KW-0012">Acyltransferase</keyword>
<comment type="similarity">
    <text evidence="1 9">Belongs to the transferase hexapeptide repeat family.</text>
</comment>
<proteinExistence type="inferred from homology"/>
<comment type="catalytic activity">
    <reaction evidence="9">
        <text>(S)-2,3,4,5-tetrahydrodipicolinate + succinyl-CoA + H2O = (S)-2-succinylamino-6-oxoheptanedioate + CoA</text>
        <dbReference type="Rhea" id="RHEA:17325"/>
        <dbReference type="ChEBI" id="CHEBI:15377"/>
        <dbReference type="ChEBI" id="CHEBI:15685"/>
        <dbReference type="ChEBI" id="CHEBI:16845"/>
        <dbReference type="ChEBI" id="CHEBI:57287"/>
        <dbReference type="ChEBI" id="CHEBI:57292"/>
        <dbReference type="EC" id="2.3.1.117"/>
    </reaction>
</comment>
<dbReference type="Gene3D" id="2.160.10.10">
    <property type="entry name" value="Hexapeptide repeat proteins"/>
    <property type="match status" value="1"/>
</dbReference>
<comment type="pathway">
    <text evidence="9">Amino-acid biosynthesis; L-lysine biosynthesis via DAP pathway; LL-2,6-diaminopimelate from (S)-tetrahydrodipicolinate (succinylase route): step 1/3.</text>
</comment>
<dbReference type="NCBIfam" id="NF008808">
    <property type="entry name" value="PRK11830.1"/>
    <property type="match status" value="1"/>
</dbReference>
<dbReference type="InterPro" id="IPR018357">
    <property type="entry name" value="Hexapep_transf_CS"/>
</dbReference>
<dbReference type="HAMAP" id="MF_00811">
    <property type="entry name" value="DapD"/>
    <property type="match status" value="1"/>
</dbReference>
<evidence type="ECO:0000256" key="2">
    <source>
        <dbReference type="ARBA" id="ARBA00022490"/>
    </source>
</evidence>
<evidence type="ECO:0000256" key="3">
    <source>
        <dbReference type="ARBA" id="ARBA00022605"/>
    </source>
</evidence>
<reference evidence="11 12" key="1">
    <citation type="submission" date="2023-05" db="EMBL/GenBank/DDBJ databases">
        <title>Chelatococcus sp. nov., a moderately thermophilic bacterium isolated from hot spring microbial mat.</title>
        <authorList>
            <person name="Hu C.-J."/>
            <person name="Li W.-J."/>
        </authorList>
    </citation>
    <scope>NUCLEOTIDE SEQUENCE [LARGE SCALE GENOMIC DNA]</scope>
    <source>
        <strain evidence="11 12">SYSU G07232</strain>
    </source>
</reference>
<dbReference type="CDD" id="cd03350">
    <property type="entry name" value="LbH_THP_succinylT"/>
    <property type="match status" value="1"/>
</dbReference>
<dbReference type="Pfam" id="PF14805">
    <property type="entry name" value="THDPS_N_2"/>
    <property type="match status" value="1"/>
</dbReference>
<feature type="binding site" evidence="9">
    <location>
        <position position="144"/>
    </location>
    <ligand>
        <name>substrate</name>
    </ligand>
</feature>
<evidence type="ECO:0000256" key="4">
    <source>
        <dbReference type="ARBA" id="ARBA00022679"/>
    </source>
</evidence>
<dbReference type="NCBIfam" id="TIGR00965">
    <property type="entry name" value="dapD"/>
    <property type="match status" value="1"/>
</dbReference>
<keyword evidence="2 9" id="KW-0963">Cytoplasm</keyword>